<dbReference type="Pfam" id="PF04339">
    <property type="entry name" value="FemAB_like"/>
    <property type="match status" value="1"/>
</dbReference>
<name>A0A345Y7B3_9NEIS</name>
<dbReference type="Gene3D" id="3.40.630.30">
    <property type="match status" value="1"/>
</dbReference>
<accession>A0A345Y7B3</accession>
<proteinExistence type="predicted"/>
<keyword evidence="1" id="KW-0808">Transferase</keyword>
<dbReference type="KEGG" id="ccah:DWG20_10395"/>
<dbReference type="AlphaFoldDB" id="A0A345Y7B3"/>
<evidence type="ECO:0000313" key="1">
    <source>
        <dbReference type="EMBL" id="AXK39815.1"/>
    </source>
</evidence>
<dbReference type="PANTHER" id="PTHR47017">
    <property type="entry name" value="ACYL-COA"/>
    <property type="match status" value="1"/>
</dbReference>
<gene>
    <name evidence="1" type="ORF">DWG20_10395</name>
</gene>
<sequence length="370" mass="41437">MRVQVRRGESVAGIEAWPSPDAPGGLFVGKAWLSALEASGSVGDGTGWLPMPLYTGEGVAACPVYLKDHSYGEYVFDWAWAEAYQRAGLDYYPKLVVASPFTPIAGPRFLGDAKQRVALIAALEELQDEGDIASAHVLFPAEDEAQTLAERGWLLRDGVQFHWFNRGYRDFDDFLDTLSRDKRKKIRQERRRVMDAGITVRVKGGHATTSADWAFFAACYRNTYREHRSHPYLNLAFFEKLGRALPEAVRLVVAERDGKPIAASWFLVDKERLYGRYWGALEHVDCLHFELCYYAGIELAVAEGLAVFEGGAQGEHKLARGFEPVFTRSTHRIADPRFAGAIAAWLHHERAGIAAYHAECLAHRAYRATE</sequence>
<reference evidence="1 2" key="1">
    <citation type="submission" date="2018-07" db="EMBL/GenBank/DDBJ databases">
        <title>Crenobacter cavernae sp. nov., isolated from a karst cave.</title>
        <authorList>
            <person name="Zhu H."/>
        </authorList>
    </citation>
    <scope>NUCLEOTIDE SEQUENCE [LARGE SCALE GENOMIC DNA]</scope>
    <source>
        <strain evidence="1 2">K1W11S-77</strain>
    </source>
</reference>
<organism evidence="1 2">
    <name type="scientific">Crenobacter cavernae</name>
    <dbReference type="NCBI Taxonomy" id="2290923"/>
    <lineage>
        <taxon>Bacteria</taxon>
        <taxon>Pseudomonadati</taxon>
        <taxon>Pseudomonadota</taxon>
        <taxon>Betaproteobacteria</taxon>
        <taxon>Neisseriales</taxon>
        <taxon>Neisseriaceae</taxon>
        <taxon>Crenobacter</taxon>
    </lineage>
</organism>
<dbReference type="InterPro" id="IPR007434">
    <property type="entry name" value="FemAB-like"/>
</dbReference>
<protein>
    <submittedName>
        <fullName evidence="1">N-acetyltransferase</fullName>
    </submittedName>
</protein>
<dbReference type="OrthoDB" id="9776898at2"/>
<dbReference type="PANTHER" id="PTHR47017:SF1">
    <property type="entry name" value="ACYL-COA"/>
    <property type="match status" value="1"/>
</dbReference>
<evidence type="ECO:0000313" key="2">
    <source>
        <dbReference type="Proteomes" id="UP000254537"/>
    </source>
</evidence>
<dbReference type="Proteomes" id="UP000254537">
    <property type="component" value="Chromosome"/>
</dbReference>
<dbReference type="SUPFAM" id="SSF55729">
    <property type="entry name" value="Acyl-CoA N-acyltransferases (Nat)"/>
    <property type="match status" value="1"/>
</dbReference>
<dbReference type="InterPro" id="IPR016181">
    <property type="entry name" value="Acyl_CoA_acyltransferase"/>
</dbReference>
<dbReference type="GO" id="GO:0016740">
    <property type="term" value="F:transferase activity"/>
    <property type="evidence" value="ECO:0007669"/>
    <property type="project" value="UniProtKB-KW"/>
</dbReference>
<dbReference type="EMBL" id="CP031337">
    <property type="protein sequence ID" value="AXK39815.1"/>
    <property type="molecule type" value="Genomic_DNA"/>
</dbReference>